<feature type="region of interest" description="Disordered" evidence="1">
    <location>
        <begin position="1"/>
        <end position="21"/>
    </location>
</feature>
<evidence type="ECO:0000256" key="1">
    <source>
        <dbReference type="SAM" id="MobiDB-lite"/>
    </source>
</evidence>
<dbReference type="AlphaFoldDB" id="A0A9L0IGL6"/>
<dbReference type="Ensembl" id="ENSEAST00005056283.1">
    <property type="protein sequence ID" value="ENSEASP00005040070.1"/>
    <property type="gene ID" value="ENSEASG00005034200.1"/>
</dbReference>
<feature type="compositionally biased region" description="Low complexity" evidence="1">
    <location>
        <begin position="46"/>
        <end position="55"/>
    </location>
</feature>
<reference evidence="2" key="2">
    <citation type="submission" date="2025-08" db="UniProtKB">
        <authorList>
            <consortium name="Ensembl"/>
        </authorList>
    </citation>
    <scope>IDENTIFICATION</scope>
</reference>
<gene>
    <name evidence="2" type="primary">CLN6</name>
</gene>
<proteinExistence type="predicted"/>
<evidence type="ECO:0000313" key="3">
    <source>
        <dbReference type="Proteomes" id="UP000694387"/>
    </source>
</evidence>
<organism evidence="2 3">
    <name type="scientific">Equus asinus</name>
    <name type="common">Donkey</name>
    <name type="synonym">Equus africanus asinus</name>
    <dbReference type="NCBI Taxonomy" id="9793"/>
    <lineage>
        <taxon>Eukaryota</taxon>
        <taxon>Metazoa</taxon>
        <taxon>Chordata</taxon>
        <taxon>Craniata</taxon>
        <taxon>Vertebrata</taxon>
        <taxon>Euteleostomi</taxon>
        <taxon>Mammalia</taxon>
        <taxon>Eutheria</taxon>
        <taxon>Laurasiatheria</taxon>
        <taxon>Perissodactyla</taxon>
        <taxon>Equidae</taxon>
        <taxon>Equus</taxon>
    </lineage>
</organism>
<protein>
    <submittedName>
        <fullName evidence="2">CLN6 transmembrane ER protein</fullName>
    </submittedName>
</protein>
<keyword evidence="3" id="KW-1185">Reference proteome</keyword>
<accession>A0A9L0IGL6</accession>
<feature type="region of interest" description="Disordered" evidence="1">
    <location>
        <begin position="124"/>
        <end position="154"/>
    </location>
</feature>
<evidence type="ECO:0000313" key="2">
    <source>
        <dbReference type="Ensembl" id="ENSEASP00005040070.1"/>
    </source>
</evidence>
<dbReference type="GeneTree" id="ENSGT00400000022240"/>
<dbReference type="Proteomes" id="UP000694387">
    <property type="component" value="Chromosome 2"/>
</dbReference>
<feature type="region of interest" description="Disordered" evidence="1">
    <location>
        <begin position="40"/>
        <end position="93"/>
    </location>
</feature>
<feature type="compositionally biased region" description="Low complexity" evidence="1">
    <location>
        <begin position="67"/>
        <end position="93"/>
    </location>
</feature>
<name>A0A9L0IGL6_EQUAS</name>
<reference evidence="2 3" key="1">
    <citation type="journal article" date="2020" name="Nat. Commun.">
        <title>Donkey genomes provide new insights into domestication and selection for coat color.</title>
        <authorList>
            <person name="Wang"/>
            <person name="C."/>
            <person name="Li"/>
            <person name="H."/>
            <person name="Guo"/>
            <person name="Y."/>
            <person name="Huang"/>
            <person name="J."/>
            <person name="Sun"/>
            <person name="Y."/>
            <person name="Min"/>
            <person name="J."/>
            <person name="Wang"/>
            <person name="J."/>
            <person name="Fang"/>
            <person name="X."/>
            <person name="Zhao"/>
            <person name="Z."/>
            <person name="Wang"/>
            <person name="S."/>
            <person name="Zhang"/>
            <person name="Y."/>
            <person name="Liu"/>
            <person name="Q."/>
            <person name="Jiang"/>
            <person name="Q."/>
            <person name="Wang"/>
            <person name="X."/>
            <person name="Guo"/>
            <person name="Y."/>
            <person name="Yang"/>
            <person name="C."/>
            <person name="Wang"/>
            <person name="Y."/>
            <person name="Tian"/>
            <person name="F."/>
            <person name="Zhuang"/>
            <person name="G."/>
            <person name="Fan"/>
            <person name="Y."/>
            <person name="Gao"/>
            <person name="Q."/>
            <person name="Li"/>
            <person name="Y."/>
            <person name="Ju"/>
            <person name="Z."/>
            <person name="Li"/>
            <person name="J."/>
            <person name="Li"/>
            <person name="R."/>
            <person name="Hou"/>
            <person name="M."/>
            <person name="Yang"/>
            <person name="G."/>
            <person name="Liu"/>
            <person name="G."/>
            <person name="Liu"/>
            <person name="W."/>
            <person name="Guo"/>
            <person name="J."/>
            <person name="Pan"/>
            <person name="S."/>
            <person name="Fan"/>
            <person name="G."/>
            <person name="Zhang"/>
            <person name="W."/>
            <person name="Zhang"/>
            <person name="R."/>
            <person name="Yu"/>
            <person name="J."/>
            <person name="Zhang"/>
            <person name="X."/>
            <person name="Yin"/>
            <person name="Q."/>
            <person name="Ji"/>
            <person name="C."/>
            <person name="Jin"/>
            <person name="Y."/>
            <person name="Yue"/>
            <person name="G."/>
            <person name="Liu"/>
            <person name="M."/>
            <person name="Xu"/>
            <person name="J."/>
            <person name="Liu"/>
            <person name="S."/>
            <person name="Jordana"/>
            <person name="J."/>
            <person name="Noce"/>
            <person name="A."/>
            <person name="Amills"/>
            <person name="M."/>
            <person name="Wu"/>
            <person name="D.D."/>
            <person name="Li"/>
            <person name="S."/>
            <person name="Zhou"/>
            <person name="X. and Zhong"/>
            <person name="J."/>
        </authorList>
    </citation>
    <scope>NUCLEOTIDE SEQUENCE [LARGE SCALE GENOMIC DNA]</scope>
</reference>
<feature type="compositionally biased region" description="Polar residues" evidence="1">
    <location>
        <begin position="56"/>
        <end position="66"/>
    </location>
</feature>
<reference evidence="2" key="3">
    <citation type="submission" date="2025-09" db="UniProtKB">
        <authorList>
            <consortium name="Ensembl"/>
        </authorList>
    </citation>
    <scope>IDENTIFICATION</scope>
</reference>
<sequence length="154" mass="15889">MEAAARKRQQPGAAGGQGAQPGASFLQASWCSLSSGFRSTSRAWGTTSTWPTTSSRPFSCSRSIPLSCSTTTTSTWATPCGTSPSSSSSSCTSAAVSLQPKPRAPCQGRPCSWWCPVACTTGTWSPRARSSSSSSSPSSPCWPWSCTRSASASS</sequence>